<evidence type="ECO:0000313" key="3">
    <source>
        <dbReference type="EMBL" id="KAE8421056.1"/>
    </source>
</evidence>
<dbReference type="Proteomes" id="UP000325395">
    <property type="component" value="Unassembled WGS sequence"/>
</dbReference>
<dbReference type="SUPFAM" id="SSF52096">
    <property type="entry name" value="ClpP/crotonase"/>
    <property type="match status" value="1"/>
</dbReference>
<dbReference type="EMBL" id="ML735704">
    <property type="protein sequence ID" value="KAE8421056.1"/>
    <property type="molecule type" value="Genomic_DNA"/>
</dbReference>
<accession>A0ABQ6WXJ1</accession>
<dbReference type="InterPro" id="IPR029045">
    <property type="entry name" value="ClpP/crotonase-like_dom_sf"/>
</dbReference>
<dbReference type="PANTHER" id="PTHR11941">
    <property type="entry name" value="ENOYL-COA HYDRATASE-RELATED"/>
    <property type="match status" value="1"/>
</dbReference>
<protein>
    <submittedName>
        <fullName evidence="3">ClpP/crotonase-like domain-containing protein</fullName>
    </submittedName>
</protein>
<dbReference type="InterPro" id="IPR018376">
    <property type="entry name" value="Enoyl-CoA_hyd/isom_CS"/>
</dbReference>
<dbReference type="PANTHER" id="PTHR11941:SF171">
    <property type="entry name" value="SD19268P"/>
    <property type="match status" value="1"/>
</dbReference>
<evidence type="ECO:0000256" key="2">
    <source>
        <dbReference type="RuleBase" id="RU003707"/>
    </source>
</evidence>
<comment type="similarity">
    <text evidence="1 2">Belongs to the enoyl-CoA hydratase/isomerase family.</text>
</comment>
<sequence length="791" mass="86260">MDRSIAISGPPFDLKLSYWDRTYPPTHSKRMLCFALPKDVNKEQVVDQLHIALHHTVQRVPFLAGSVVPNSEQEGDRPWLRNISPNGHAYLDVKDLCDQISYADLAKANFSQDLFDADQLCSLPQVIYIQQEPVEVCRFRVNFIQGGVILVIQILHTVIDGTGVTECVKIFAENLRKAHAGEFGHPLQTTNKKWVSDRTALVSGEGRMGDIENHPAFTTSAFAHGNITGVEQACRTYRISHDALVELKKAASPAFPRDAEDWISTGDAIAALIWRSILVARHRAGALPADAVAKFGQPVDCRKLLELPKPYFGNAFYIMRSDMPFDALRDPQTGLRAAARILRADVKSVTADRIRDLVAFMERIRLESHTRLSFQEDLASSAIVYTSHFKFNIHEMDFGPAFGDGRVKAFRHPARGTIIGSVIVMPMCSDGSCEFMITESADTLRYLETDDLWTRYTGKQNSLGVVGRTALSLPEHTALSDGTNAHSQSQPMPNGTNGSIVKNSCPLTPMVATEPEPIQPCPTILYSSVEAPHGGQIAIIELNRPRASNAISRQLLRELDRELDCVYVKASQSQVRAVIIASTNDNVFCAGADLKERSNMSGDETMDFLTELRHVFSKLASLPIPSIACVSGLALGGGLELALCCHLRVFSGHAVVSLPETKLAIIPGAGGTHRLPRVVGQSHALDMILTGRRVKAVEAAQMGLCNRLVFSGEMDCADLGAVRRLTLANALSLAHDICAGGPIAVRAALSALAMANEEAENAAYTSVLGTSDRAEALHAFQAKRSPQYLGI</sequence>
<evidence type="ECO:0000256" key="1">
    <source>
        <dbReference type="ARBA" id="ARBA00005254"/>
    </source>
</evidence>
<dbReference type="InterPro" id="IPR001753">
    <property type="entry name" value="Enoyl-CoA_hydra/iso"/>
</dbReference>
<organism evidence="3 4">
    <name type="scientific">Aspergillus pseudocaelatus</name>
    <dbReference type="NCBI Taxonomy" id="1825620"/>
    <lineage>
        <taxon>Eukaryota</taxon>
        <taxon>Fungi</taxon>
        <taxon>Dikarya</taxon>
        <taxon>Ascomycota</taxon>
        <taxon>Pezizomycotina</taxon>
        <taxon>Eurotiomycetes</taxon>
        <taxon>Eurotiomycetidae</taxon>
        <taxon>Eurotiales</taxon>
        <taxon>Aspergillaceae</taxon>
        <taxon>Aspergillus</taxon>
        <taxon>Aspergillus subgen. Circumdati</taxon>
    </lineage>
</organism>
<dbReference type="CDD" id="cd06558">
    <property type="entry name" value="crotonase-like"/>
    <property type="match status" value="1"/>
</dbReference>
<name>A0ABQ6WXJ1_9EURO</name>
<dbReference type="Gene3D" id="3.30.559.10">
    <property type="entry name" value="Chloramphenicol acetyltransferase-like domain"/>
    <property type="match status" value="2"/>
</dbReference>
<dbReference type="Gene3D" id="3.90.226.10">
    <property type="entry name" value="2-enoyl-CoA Hydratase, Chain A, domain 1"/>
    <property type="match status" value="1"/>
</dbReference>
<dbReference type="Pfam" id="PF02458">
    <property type="entry name" value="Transferase"/>
    <property type="match status" value="1"/>
</dbReference>
<keyword evidence="4" id="KW-1185">Reference proteome</keyword>
<reference evidence="3 4" key="1">
    <citation type="submission" date="2019-04" db="EMBL/GenBank/DDBJ databases">
        <authorList>
            <consortium name="DOE Joint Genome Institute"/>
            <person name="Mondo S."/>
            <person name="Kjaerbolling I."/>
            <person name="Vesth T."/>
            <person name="Frisvad J.C."/>
            <person name="Nybo J.L."/>
            <person name="Theobald S."/>
            <person name="Kildgaard S."/>
            <person name="Isbrandt T."/>
            <person name="Kuo A."/>
            <person name="Sato A."/>
            <person name="Lyhne E.K."/>
            <person name="Kogle M.E."/>
            <person name="Wiebenga A."/>
            <person name="Kun R.S."/>
            <person name="Lubbers R.J."/>
            <person name="Makela M.R."/>
            <person name="Barry K."/>
            <person name="Chovatia M."/>
            <person name="Clum A."/>
            <person name="Daum C."/>
            <person name="Haridas S."/>
            <person name="He G."/>
            <person name="LaButti K."/>
            <person name="Lipzen A."/>
            <person name="Riley R."/>
            <person name="Salamov A."/>
            <person name="Simmons B.A."/>
            <person name="Magnuson J.K."/>
            <person name="Henrissat B."/>
            <person name="Mortensen U.H."/>
            <person name="Larsen T.O."/>
            <person name="Devries R.P."/>
            <person name="Grigoriev I.V."/>
            <person name="Machida M."/>
            <person name="Baker S.E."/>
            <person name="Andersen M.R."/>
            <person name="Cantor M.N."/>
            <person name="Hua S.X."/>
        </authorList>
    </citation>
    <scope>NUCLEOTIDE SEQUENCE [LARGE SCALE GENOMIC DNA]</scope>
    <source>
        <strain evidence="3 4">CBS 117616</strain>
    </source>
</reference>
<dbReference type="Pfam" id="PF00378">
    <property type="entry name" value="ECH_1"/>
    <property type="match status" value="1"/>
</dbReference>
<dbReference type="PROSITE" id="PS00166">
    <property type="entry name" value="ENOYL_COA_HYDRATASE"/>
    <property type="match status" value="1"/>
</dbReference>
<proteinExistence type="inferred from homology"/>
<evidence type="ECO:0000313" key="4">
    <source>
        <dbReference type="Proteomes" id="UP000325395"/>
    </source>
</evidence>
<dbReference type="InterPro" id="IPR023213">
    <property type="entry name" value="CAT-like_dom_sf"/>
</dbReference>
<gene>
    <name evidence="3" type="ORF">BDV36DRAFT_305623</name>
</gene>